<keyword evidence="2" id="KW-1185">Reference proteome</keyword>
<evidence type="ECO:0000313" key="2">
    <source>
        <dbReference type="Proteomes" id="UP000005239"/>
    </source>
</evidence>
<accession>A0A2A6BFH3</accession>
<accession>A0A8R1UNX8</accession>
<name>A0A2A6BFH3_PRIPA</name>
<gene>
    <name evidence="1" type="primary">WBGene00275424</name>
</gene>
<evidence type="ECO:0000313" key="1">
    <source>
        <dbReference type="EnsemblMetazoa" id="PPA37055.1"/>
    </source>
</evidence>
<reference evidence="2" key="1">
    <citation type="journal article" date="2008" name="Nat. Genet.">
        <title>The Pristionchus pacificus genome provides a unique perspective on nematode lifestyle and parasitism.</title>
        <authorList>
            <person name="Dieterich C."/>
            <person name="Clifton S.W."/>
            <person name="Schuster L.N."/>
            <person name="Chinwalla A."/>
            <person name="Delehaunty K."/>
            <person name="Dinkelacker I."/>
            <person name="Fulton L."/>
            <person name="Fulton R."/>
            <person name="Godfrey J."/>
            <person name="Minx P."/>
            <person name="Mitreva M."/>
            <person name="Roeseler W."/>
            <person name="Tian H."/>
            <person name="Witte H."/>
            <person name="Yang S.P."/>
            <person name="Wilson R.K."/>
            <person name="Sommer R.J."/>
        </authorList>
    </citation>
    <scope>NUCLEOTIDE SEQUENCE [LARGE SCALE GENOMIC DNA]</scope>
    <source>
        <strain evidence="2">PS312</strain>
    </source>
</reference>
<reference evidence="1" key="2">
    <citation type="submission" date="2022-06" db="UniProtKB">
        <authorList>
            <consortium name="EnsemblMetazoa"/>
        </authorList>
    </citation>
    <scope>IDENTIFICATION</scope>
    <source>
        <strain evidence="1">PS312</strain>
    </source>
</reference>
<dbReference type="AlphaFoldDB" id="A0A2A6BFH3"/>
<sequence length="215" mass="22370">MARSARVLGATSAPTSRTTREWAVPAAAVASPICRDTGTDSANGESNLSMGVVWKANIMTNTIRQSPILLLQLSIPLAQLGHGGAQLVQLAPSTNPRSPFPSFYRTCTQGVVVLARSTGQLQGGWVGRLAAAAAASDGPAPLGLEEGGVFFGGCVCCCGGSTIDKTTVLLIPINNGRTVILIISSSIHRCSSTHISLHRQHTIIVPKLCNFRIAA</sequence>
<proteinExistence type="predicted"/>
<protein>
    <submittedName>
        <fullName evidence="1">Uncharacterized protein</fullName>
    </submittedName>
</protein>
<dbReference type="Proteomes" id="UP000005239">
    <property type="component" value="Unassembled WGS sequence"/>
</dbReference>
<organism evidence="1 2">
    <name type="scientific">Pristionchus pacificus</name>
    <name type="common">Parasitic nematode worm</name>
    <dbReference type="NCBI Taxonomy" id="54126"/>
    <lineage>
        <taxon>Eukaryota</taxon>
        <taxon>Metazoa</taxon>
        <taxon>Ecdysozoa</taxon>
        <taxon>Nematoda</taxon>
        <taxon>Chromadorea</taxon>
        <taxon>Rhabditida</taxon>
        <taxon>Rhabditina</taxon>
        <taxon>Diplogasteromorpha</taxon>
        <taxon>Diplogasteroidea</taxon>
        <taxon>Neodiplogasteridae</taxon>
        <taxon>Pristionchus</taxon>
    </lineage>
</organism>
<dbReference type="EnsemblMetazoa" id="PPA37055.1">
    <property type="protein sequence ID" value="PPA37055.1"/>
    <property type="gene ID" value="WBGene00275424"/>
</dbReference>